<dbReference type="SMART" id="SM01134">
    <property type="entry name" value="DeoRC"/>
    <property type="match status" value="1"/>
</dbReference>
<evidence type="ECO:0000313" key="7">
    <source>
        <dbReference type="EMBL" id="SFV29736.1"/>
    </source>
</evidence>
<feature type="compositionally biased region" description="Polar residues" evidence="5">
    <location>
        <begin position="1"/>
        <end position="11"/>
    </location>
</feature>
<dbReference type="PANTHER" id="PTHR30363:SF4">
    <property type="entry name" value="GLYCEROL-3-PHOSPHATE REGULON REPRESSOR"/>
    <property type="match status" value="1"/>
</dbReference>
<dbReference type="InterPro" id="IPR036388">
    <property type="entry name" value="WH-like_DNA-bd_sf"/>
</dbReference>
<evidence type="ECO:0000256" key="2">
    <source>
        <dbReference type="ARBA" id="ARBA00023015"/>
    </source>
</evidence>
<protein>
    <submittedName>
        <fullName evidence="7">DNA-binding transcriptional regulator of sugar metabolism, DeoR/GlpR family</fullName>
    </submittedName>
</protein>
<name>A0A1I7N588_9HYPH</name>
<feature type="region of interest" description="Disordered" evidence="5">
    <location>
        <begin position="1"/>
        <end position="21"/>
    </location>
</feature>
<dbReference type="InterPro" id="IPR014036">
    <property type="entry name" value="DeoR-like_C"/>
</dbReference>
<dbReference type="AlphaFoldDB" id="A0A1I7N588"/>
<dbReference type="SUPFAM" id="SSF46785">
    <property type="entry name" value="Winged helix' DNA-binding domain"/>
    <property type="match status" value="1"/>
</dbReference>
<keyword evidence="3 7" id="KW-0238">DNA-binding</keyword>
<proteinExistence type="predicted"/>
<dbReference type="InterPro" id="IPR050313">
    <property type="entry name" value="Carb_Metab_HTH_regulators"/>
</dbReference>
<dbReference type="Gene3D" id="1.10.10.10">
    <property type="entry name" value="Winged helix-like DNA-binding domain superfamily/Winged helix DNA-binding domain"/>
    <property type="match status" value="1"/>
</dbReference>
<reference evidence="8" key="1">
    <citation type="submission" date="2016-10" db="EMBL/GenBank/DDBJ databases">
        <authorList>
            <person name="Varghese N."/>
            <person name="Submissions S."/>
        </authorList>
    </citation>
    <scope>NUCLEOTIDE SEQUENCE [LARGE SCALE GENOMIC DNA]</scope>
    <source>
        <strain evidence="8">DSM 1565</strain>
    </source>
</reference>
<dbReference type="PRINTS" id="PR00037">
    <property type="entry name" value="HTHLACR"/>
</dbReference>
<dbReference type="EMBL" id="FPCH01000001">
    <property type="protein sequence ID" value="SFV29736.1"/>
    <property type="molecule type" value="Genomic_DNA"/>
</dbReference>
<dbReference type="PANTHER" id="PTHR30363">
    <property type="entry name" value="HTH-TYPE TRANSCRIPTIONAL REGULATOR SRLR-RELATED"/>
    <property type="match status" value="1"/>
</dbReference>
<dbReference type="Pfam" id="PF08220">
    <property type="entry name" value="HTH_DeoR"/>
    <property type="match status" value="1"/>
</dbReference>
<dbReference type="PROSITE" id="PS51000">
    <property type="entry name" value="HTH_DEOR_2"/>
    <property type="match status" value="1"/>
</dbReference>
<keyword evidence="4" id="KW-0804">Transcription</keyword>
<dbReference type="GO" id="GO:0003677">
    <property type="term" value="F:DNA binding"/>
    <property type="evidence" value="ECO:0007669"/>
    <property type="project" value="UniProtKB-KW"/>
</dbReference>
<sequence>MGEQQPKSSKPMTKLRPDDRRDRVLKALNTNASLRITELARTLNVSTETIRRDLDFLHEKDLVQRHYGGAVAKSVGSEPPWAERLIAFADVKSAIARSAIKLFSDKDVLMLGPGATAYTFAKHLAAENRRLTVFTNNLAASSCFAPDSRTRVVIAPGEYDPAEGCTWGPETTEFIGKFRFDTSLLSVSGLSALGGTEVVSGIAWAERAIVAQSARTVLMVDHSKFGNTCLELVCKLDDVDILITDIAPEGELLEALEEADVEIIVAEE</sequence>
<gene>
    <name evidence="7" type="ORF">SAMN04488557_1322</name>
</gene>
<dbReference type="InterPro" id="IPR037171">
    <property type="entry name" value="NagB/RpiA_transferase-like"/>
</dbReference>
<dbReference type="GO" id="GO:0003700">
    <property type="term" value="F:DNA-binding transcription factor activity"/>
    <property type="evidence" value="ECO:0007669"/>
    <property type="project" value="InterPro"/>
</dbReference>
<feature type="domain" description="HTH deoR-type" evidence="6">
    <location>
        <begin position="17"/>
        <end position="72"/>
    </location>
</feature>
<dbReference type="InterPro" id="IPR036390">
    <property type="entry name" value="WH_DNA-bd_sf"/>
</dbReference>
<accession>A0A1I7N588</accession>
<keyword evidence="8" id="KW-1185">Reference proteome</keyword>
<dbReference type="Proteomes" id="UP000199423">
    <property type="component" value="Unassembled WGS sequence"/>
</dbReference>
<keyword evidence="1" id="KW-0678">Repressor</keyword>
<evidence type="ECO:0000313" key="8">
    <source>
        <dbReference type="Proteomes" id="UP000199423"/>
    </source>
</evidence>
<dbReference type="Pfam" id="PF00455">
    <property type="entry name" value="DeoRC"/>
    <property type="match status" value="1"/>
</dbReference>
<evidence type="ECO:0000259" key="6">
    <source>
        <dbReference type="PROSITE" id="PS51000"/>
    </source>
</evidence>
<evidence type="ECO:0000256" key="5">
    <source>
        <dbReference type="SAM" id="MobiDB-lite"/>
    </source>
</evidence>
<evidence type="ECO:0000256" key="4">
    <source>
        <dbReference type="ARBA" id="ARBA00023163"/>
    </source>
</evidence>
<evidence type="ECO:0000256" key="3">
    <source>
        <dbReference type="ARBA" id="ARBA00023125"/>
    </source>
</evidence>
<evidence type="ECO:0000256" key="1">
    <source>
        <dbReference type="ARBA" id="ARBA00022491"/>
    </source>
</evidence>
<dbReference type="InterPro" id="IPR018356">
    <property type="entry name" value="Tscrpt_reg_HTH_DeoR_CS"/>
</dbReference>
<dbReference type="SUPFAM" id="SSF100950">
    <property type="entry name" value="NagB/RpiA/CoA transferase-like"/>
    <property type="match status" value="1"/>
</dbReference>
<organism evidence="7 8">
    <name type="scientific">Hyphomicrobium facile</name>
    <dbReference type="NCBI Taxonomy" id="51670"/>
    <lineage>
        <taxon>Bacteria</taxon>
        <taxon>Pseudomonadati</taxon>
        <taxon>Pseudomonadota</taxon>
        <taxon>Alphaproteobacteria</taxon>
        <taxon>Hyphomicrobiales</taxon>
        <taxon>Hyphomicrobiaceae</taxon>
        <taxon>Hyphomicrobium</taxon>
    </lineage>
</organism>
<dbReference type="PROSITE" id="PS00894">
    <property type="entry name" value="HTH_DEOR_1"/>
    <property type="match status" value="1"/>
</dbReference>
<dbReference type="InterPro" id="IPR001034">
    <property type="entry name" value="DeoR_HTH"/>
</dbReference>
<dbReference type="SMART" id="SM00420">
    <property type="entry name" value="HTH_DEOR"/>
    <property type="match status" value="1"/>
</dbReference>
<keyword evidence="2" id="KW-0805">Transcription regulation</keyword>
<dbReference type="STRING" id="51670.SAMN04488557_1322"/>